<keyword evidence="3" id="KW-1185">Reference proteome</keyword>
<dbReference type="CDD" id="cd09731">
    <property type="entry name" value="Cse2_I-E"/>
    <property type="match status" value="1"/>
</dbReference>
<organism evidence="2 3">
    <name type="scientific">Acidipropionibacterium jensenii</name>
    <dbReference type="NCBI Taxonomy" id="1749"/>
    <lineage>
        <taxon>Bacteria</taxon>
        <taxon>Bacillati</taxon>
        <taxon>Actinomycetota</taxon>
        <taxon>Actinomycetes</taxon>
        <taxon>Propionibacteriales</taxon>
        <taxon>Propionibacteriaceae</taxon>
        <taxon>Acidipropionibacterium</taxon>
    </lineage>
</organism>
<evidence type="ECO:0000313" key="3">
    <source>
        <dbReference type="Proteomes" id="UP000277858"/>
    </source>
</evidence>
<dbReference type="AlphaFoldDB" id="A0A3S4YXX0"/>
<accession>A0A3S4YXX0</accession>
<dbReference type="InterPro" id="IPR038287">
    <property type="entry name" value="Cse2_sf"/>
</dbReference>
<dbReference type="RefSeq" id="WP_084149505.1">
    <property type="nucleotide sequence ID" value="NZ_LR134473.1"/>
</dbReference>
<feature type="compositionally biased region" description="Polar residues" evidence="1">
    <location>
        <begin position="201"/>
        <end position="211"/>
    </location>
</feature>
<feature type="region of interest" description="Disordered" evidence="1">
    <location>
        <begin position="192"/>
        <end position="211"/>
    </location>
</feature>
<gene>
    <name evidence="2" type="ORF">NCTC13652_01882</name>
</gene>
<proteinExistence type="predicted"/>
<dbReference type="EMBL" id="LR134473">
    <property type="protein sequence ID" value="VEI03671.1"/>
    <property type="molecule type" value="Genomic_DNA"/>
</dbReference>
<evidence type="ECO:0000256" key="1">
    <source>
        <dbReference type="SAM" id="MobiDB-lite"/>
    </source>
</evidence>
<dbReference type="Proteomes" id="UP000277858">
    <property type="component" value="Chromosome"/>
</dbReference>
<dbReference type="Gene3D" id="1.10.520.40">
    <property type="entry name" value="CRISPR-associated protein Cse2"/>
    <property type="match status" value="1"/>
</dbReference>
<dbReference type="OrthoDB" id="4808431at2"/>
<dbReference type="InterPro" id="IPR013382">
    <property type="entry name" value="CRISPR-assoc_prot_Cse2"/>
</dbReference>
<dbReference type="Pfam" id="PF09485">
    <property type="entry name" value="CRISPR_Cse2"/>
    <property type="match status" value="1"/>
</dbReference>
<dbReference type="NCBIfam" id="TIGR02548">
    <property type="entry name" value="casB_cse2"/>
    <property type="match status" value="1"/>
</dbReference>
<dbReference type="STRING" id="1122997.GCA_000425285_02490"/>
<sequence>MRDKPWLVVANAAVTTIMPLQSGYTRAPRNPKAVRDLANLRHADINQPGADPSLWELTLDPLPQELQGRGSAPASAAEQAVHAALVLYAIHQQSRPEPMHQRGVGLGDAVRILSQRRSGGQEWDPGTISRFQHLCRAQSSHIRLENLRGIVTLLRGESVGLDYGRLAADLWSIASGNAPRTILSWGRQLHHREPASHESVHQPTTIEGAQK</sequence>
<name>A0A3S4YXX0_9ACTN</name>
<reference evidence="2 3" key="1">
    <citation type="submission" date="2018-12" db="EMBL/GenBank/DDBJ databases">
        <authorList>
            <consortium name="Pathogen Informatics"/>
        </authorList>
    </citation>
    <scope>NUCLEOTIDE SEQUENCE [LARGE SCALE GENOMIC DNA]</scope>
    <source>
        <strain evidence="2 3">NCTC13652</strain>
    </source>
</reference>
<protein>
    <submittedName>
        <fullName evidence="2">CRISPR type I-E/ECOLI-associated protein CasB/Cse2</fullName>
    </submittedName>
</protein>
<evidence type="ECO:0000313" key="2">
    <source>
        <dbReference type="EMBL" id="VEI03671.1"/>
    </source>
</evidence>